<protein>
    <recommendedName>
        <fullName evidence="2">Tryptophan 2,3-dioxygenase</fullName>
    </recommendedName>
</protein>
<dbReference type="STRING" id="37653.A0A0L8HS60"/>
<name>A0A0L8HS60_OCTBM</name>
<dbReference type="EMBL" id="KQ417414">
    <property type="protein sequence ID" value="KOF92046.1"/>
    <property type="molecule type" value="Genomic_DNA"/>
</dbReference>
<dbReference type="GO" id="GO:0019442">
    <property type="term" value="P:L-tryptophan catabolic process to acetyl-CoA"/>
    <property type="evidence" value="ECO:0007669"/>
    <property type="project" value="TreeGrafter"/>
</dbReference>
<evidence type="ECO:0000313" key="1">
    <source>
        <dbReference type="EMBL" id="KOF92046.1"/>
    </source>
</evidence>
<dbReference type="Gene3D" id="1.20.58.480">
    <property type="match status" value="1"/>
</dbReference>
<dbReference type="PANTHER" id="PTHR10138:SF0">
    <property type="entry name" value="TRYPTOPHAN 2,3-DIOXYGENASE"/>
    <property type="match status" value="1"/>
</dbReference>
<dbReference type="GO" id="GO:0046872">
    <property type="term" value="F:metal ion binding"/>
    <property type="evidence" value="ECO:0007669"/>
    <property type="project" value="InterPro"/>
</dbReference>
<evidence type="ECO:0008006" key="2">
    <source>
        <dbReference type="Google" id="ProtNLM"/>
    </source>
</evidence>
<dbReference type="GO" id="GO:0020037">
    <property type="term" value="F:heme binding"/>
    <property type="evidence" value="ECO:0007669"/>
    <property type="project" value="InterPro"/>
</dbReference>
<sequence length="121" mass="14247">MISLYRDEPRFSQPFQIISNIIDIDSQLTKWRYNHVTTVQRMIGNKIGTGGSSGYQYLRSTVSDRYKVFLDLFNLSSYLLPREYIPMLDNQMKRRLNIAAYDDSIDEQDEKIKRIITNDAN</sequence>
<proteinExistence type="predicted"/>
<gene>
    <name evidence="1" type="ORF">OCBIM_22007441mg</name>
</gene>
<dbReference type="PANTHER" id="PTHR10138">
    <property type="entry name" value="TRYPTOPHAN 2,3-DIOXYGENASE"/>
    <property type="match status" value="1"/>
</dbReference>
<dbReference type="GO" id="GO:0019441">
    <property type="term" value="P:L-tryptophan catabolic process to kynurenine"/>
    <property type="evidence" value="ECO:0007669"/>
    <property type="project" value="InterPro"/>
</dbReference>
<dbReference type="SUPFAM" id="SSF140959">
    <property type="entry name" value="Indolic compounds 2,3-dioxygenase-like"/>
    <property type="match status" value="1"/>
</dbReference>
<organism evidence="1">
    <name type="scientific">Octopus bimaculoides</name>
    <name type="common">California two-spotted octopus</name>
    <dbReference type="NCBI Taxonomy" id="37653"/>
    <lineage>
        <taxon>Eukaryota</taxon>
        <taxon>Metazoa</taxon>
        <taxon>Spiralia</taxon>
        <taxon>Lophotrochozoa</taxon>
        <taxon>Mollusca</taxon>
        <taxon>Cephalopoda</taxon>
        <taxon>Coleoidea</taxon>
        <taxon>Octopodiformes</taxon>
        <taxon>Octopoda</taxon>
        <taxon>Incirrata</taxon>
        <taxon>Octopodidae</taxon>
        <taxon>Octopus</taxon>
    </lineage>
</organism>
<dbReference type="OrthoDB" id="447477at2759"/>
<dbReference type="GO" id="GO:0004833">
    <property type="term" value="F:L-tryptophan 2,3-dioxygenase activity"/>
    <property type="evidence" value="ECO:0007669"/>
    <property type="project" value="InterPro"/>
</dbReference>
<reference evidence="1" key="1">
    <citation type="submission" date="2015-07" db="EMBL/GenBank/DDBJ databases">
        <title>MeaNS - Measles Nucleotide Surveillance Program.</title>
        <authorList>
            <person name="Tran T."/>
            <person name="Druce J."/>
        </authorList>
    </citation>
    <scope>NUCLEOTIDE SEQUENCE</scope>
    <source>
        <strain evidence="1">UCB-OBI-ISO-001</strain>
        <tissue evidence="1">Gonad</tissue>
    </source>
</reference>
<accession>A0A0L8HS60</accession>
<dbReference type="AlphaFoldDB" id="A0A0L8HS60"/>
<dbReference type="InterPro" id="IPR004981">
    <property type="entry name" value="Trp_2_3_dOase"/>
</dbReference>
<dbReference type="Pfam" id="PF03301">
    <property type="entry name" value="Trp_dioxygenase"/>
    <property type="match status" value="1"/>
</dbReference>
<dbReference type="InterPro" id="IPR037217">
    <property type="entry name" value="Trp/Indoleamine_2_3_dOase-like"/>
</dbReference>